<evidence type="ECO:0000256" key="2">
    <source>
        <dbReference type="ARBA" id="ARBA00012438"/>
    </source>
</evidence>
<dbReference type="PROSITE" id="PS50112">
    <property type="entry name" value="PAS"/>
    <property type="match status" value="1"/>
</dbReference>
<reference evidence="10 11" key="1">
    <citation type="submission" date="2018-01" db="EMBL/GenBank/DDBJ databases">
        <title>Complete genome sequence of Salinigranum rubrum GX10T, an extremely halophilic archaeon isolated from a marine solar saltern.</title>
        <authorList>
            <person name="Han S."/>
        </authorList>
    </citation>
    <scope>NUCLEOTIDE SEQUENCE [LARGE SCALE GENOMIC DNA]</scope>
    <source>
        <strain evidence="10 11">GX10</strain>
    </source>
</reference>
<dbReference type="InterPro" id="IPR003594">
    <property type="entry name" value="HATPase_dom"/>
</dbReference>
<keyword evidence="5 10" id="KW-0418">Kinase</keyword>
<dbReference type="GO" id="GO:0000155">
    <property type="term" value="F:phosphorelay sensor kinase activity"/>
    <property type="evidence" value="ECO:0007669"/>
    <property type="project" value="InterPro"/>
</dbReference>
<dbReference type="CDD" id="cd00082">
    <property type="entry name" value="HisKA"/>
    <property type="match status" value="1"/>
</dbReference>
<dbReference type="SMART" id="SM00091">
    <property type="entry name" value="PAS"/>
    <property type="match status" value="1"/>
</dbReference>
<sequence>MVHLHDDDAFEGFGTTLADREGFEVLSTTDTDAAVDRLGTEPVDCVVVACSAPGEWALRALRDVRGTDPDVPCLLLTAAPTVPVEVVDFDLTTVVRVDADAGPDGSTALARRVAEALDESHRTTGHERERQRLRQYESIVEGMTDVVYTVDESLVVTYTNDRALAYAEVPREAVVGRSIRALSEQMLVEEPQVDRFVAALERVITGETDSERLELELDLPCGLVVAGLRVTPLWTDGDDGPAGAVVISRDITDRVTRERTLKRQNERLDTFSSVVSHDLRAPLSVAHGNLDLARLDCAEGDFDAVEERLDAVERAHDRMDTLIDDLLTVARQGTRAENRSVVDIDALATESWTFVGSDAATLDADTGLAVHADESRLRQFFENLFRNSVEHGSTNSRPQAGDSVEHGSTGDGGDTAGDSSAAPDASVHVRVGALDGGDGFFVEDDGPGIPPDARETVFEGGYSTKSGGTGFGLMIVREIADTHGWDVTVTDGSRGGARFEVRGVQVESA</sequence>
<dbReference type="InterPro" id="IPR003661">
    <property type="entry name" value="HisK_dim/P_dom"/>
</dbReference>
<dbReference type="Gene3D" id="3.40.50.2300">
    <property type="match status" value="1"/>
</dbReference>
<dbReference type="SUPFAM" id="SSF55874">
    <property type="entry name" value="ATPase domain of HSP90 chaperone/DNA topoisomerase II/histidine kinase"/>
    <property type="match status" value="1"/>
</dbReference>
<dbReference type="Pfam" id="PF02518">
    <property type="entry name" value="HATPase_c"/>
    <property type="match status" value="1"/>
</dbReference>
<comment type="catalytic activity">
    <reaction evidence="1">
        <text>ATP + protein L-histidine = ADP + protein N-phospho-L-histidine.</text>
        <dbReference type="EC" id="2.7.13.3"/>
    </reaction>
</comment>
<dbReference type="Gene3D" id="1.10.287.130">
    <property type="match status" value="1"/>
</dbReference>
<dbReference type="InterPro" id="IPR036890">
    <property type="entry name" value="HATPase_C_sf"/>
</dbReference>
<evidence type="ECO:0000256" key="6">
    <source>
        <dbReference type="ARBA" id="ARBA00023012"/>
    </source>
</evidence>
<dbReference type="InterPro" id="IPR005467">
    <property type="entry name" value="His_kinase_dom"/>
</dbReference>
<dbReference type="PRINTS" id="PR00344">
    <property type="entry name" value="BCTRLSENSOR"/>
</dbReference>
<dbReference type="PANTHER" id="PTHR43711">
    <property type="entry name" value="TWO-COMPONENT HISTIDINE KINASE"/>
    <property type="match status" value="1"/>
</dbReference>
<gene>
    <name evidence="10" type="ORF">C2R22_05325</name>
</gene>
<evidence type="ECO:0000256" key="4">
    <source>
        <dbReference type="ARBA" id="ARBA00022679"/>
    </source>
</evidence>
<evidence type="ECO:0000313" key="11">
    <source>
        <dbReference type="Proteomes" id="UP000236584"/>
    </source>
</evidence>
<dbReference type="Pfam" id="PF08448">
    <property type="entry name" value="PAS_4"/>
    <property type="match status" value="1"/>
</dbReference>
<dbReference type="Pfam" id="PF00512">
    <property type="entry name" value="HisKA"/>
    <property type="match status" value="1"/>
</dbReference>
<dbReference type="Gene3D" id="3.30.565.10">
    <property type="entry name" value="Histidine kinase-like ATPase, C-terminal domain"/>
    <property type="match status" value="1"/>
</dbReference>
<dbReference type="KEGG" id="srub:C2R22_05325"/>
<dbReference type="EC" id="2.7.13.3" evidence="2"/>
<dbReference type="InterPro" id="IPR013656">
    <property type="entry name" value="PAS_4"/>
</dbReference>
<feature type="region of interest" description="Disordered" evidence="7">
    <location>
        <begin position="390"/>
        <end position="423"/>
    </location>
</feature>
<dbReference type="InterPro" id="IPR000014">
    <property type="entry name" value="PAS"/>
</dbReference>
<protein>
    <recommendedName>
        <fullName evidence="2">histidine kinase</fullName>
        <ecNumber evidence="2">2.7.13.3</ecNumber>
    </recommendedName>
</protein>
<dbReference type="InterPro" id="IPR004358">
    <property type="entry name" value="Sig_transdc_His_kin-like_C"/>
</dbReference>
<dbReference type="NCBIfam" id="TIGR00229">
    <property type="entry name" value="sensory_box"/>
    <property type="match status" value="1"/>
</dbReference>
<dbReference type="SUPFAM" id="SSF47384">
    <property type="entry name" value="Homodimeric domain of signal transducing histidine kinase"/>
    <property type="match status" value="1"/>
</dbReference>
<evidence type="ECO:0000259" key="8">
    <source>
        <dbReference type="PROSITE" id="PS50109"/>
    </source>
</evidence>
<dbReference type="InterPro" id="IPR036097">
    <property type="entry name" value="HisK_dim/P_sf"/>
</dbReference>
<dbReference type="SMART" id="SM00388">
    <property type="entry name" value="HisKA"/>
    <property type="match status" value="1"/>
</dbReference>
<evidence type="ECO:0000256" key="1">
    <source>
        <dbReference type="ARBA" id="ARBA00000085"/>
    </source>
</evidence>
<dbReference type="SUPFAM" id="SSF55785">
    <property type="entry name" value="PYP-like sensor domain (PAS domain)"/>
    <property type="match status" value="1"/>
</dbReference>
<feature type="domain" description="PAS" evidence="9">
    <location>
        <begin position="132"/>
        <end position="207"/>
    </location>
</feature>
<dbReference type="GeneID" id="35591489"/>
<dbReference type="CDD" id="cd00075">
    <property type="entry name" value="HATPase"/>
    <property type="match status" value="1"/>
</dbReference>
<feature type="domain" description="Histidine kinase" evidence="8">
    <location>
        <begin position="274"/>
        <end position="502"/>
    </location>
</feature>
<dbReference type="Proteomes" id="UP000236584">
    <property type="component" value="Chromosome"/>
</dbReference>
<organism evidence="10 11">
    <name type="scientific">Salinigranum rubrum</name>
    <dbReference type="NCBI Taxonomy" id="755307"/>
    <lineage>
        <taxon>Archaea</taxon>
        <taxon>Methanobacteriati</taxon>
        <taxon>Methanobacteriota</taxon>
        <taxon>Stenosarchaea group</taxon>
        <taxon>Halobacteria</taxon>
        <taxon>Halobacteriales</taxon>
        <taxon>Haloferacaceae</taxon>
        <taxon>Salinigranum</taxon>
    </lineage>
</organism>
<keyword evidence="4" id="KW-0808">Transferase</keyword>
<proteinExistence type="predicted"/>
<dbReference type="InterPro" id="IPR035965">
    <property type="entry name" value="PAS-like_dom_sf"/>
</dbReference>
<keyword evidence="11" id="KW-1185">Reference proteome</keyword>
<dbReference type="PANTHER" id="PTHR43711:SF1">
    <property type="entry name" value="HISTIDINE KINASE 1"/>
    <property type="match status" value="1"/>
</dbReference>
<evidence type="ECO:0000256" key="3">
    <source>
        <dbReference type="ARBA" id="ARBA00022553"/>
    </source>
</evidence>
<dbReference type="Gene3D" id="3.30.450.20">
    <property type="entry name" value="PAS domain"/>
    <property type="match status" value="1"/>
</dbReference>
<keyword evidence="6" id="KW-0902">Two-component regulatory system</keyword>
<dbReference type="CDD" id="cd00130">
    <property type="entry name" value="PAS"/>
    <property type="match status" value="1"/>
</dbReference>
<dbReference type="PROSITE" id="PS50109">
    <property type="entry name" value="HIS_KIN"/>
    <property type="match status" value="1"/>
</dbReference>
<evidence type="ECO:0000256" key="7">
    <source>
        <dbReference type="SAM" id="MobiDB-lite"/>
    </source>
</evidence>
<dbReference type="InterPro" id="IPR050736">
    <property type="entry name" value="Sensor_HK_Regulatory"/>
</dbReference>
<accession>A0A2I8VGW2</accession>
<keyword evidence="3" id="KW-0597">Phosphoprotein</keyword>
<dbReference type="InterPro" id="IPR011006">
    <property type="entry name" value="CheY-like_superfamily"/>
</dbReference>
<evidence type="ECO:0000259" key="9">
    <source>
        <dbReference type="PROSITE" id="PS50112"/>
    </source>
</evidence>
<evidence type="ECO:0000313" key="10">
    <source>
        <dbReference type="EMBL" id="AUV81150.1"/>
    </source>
</evidence>
<evidence type="ECO:0000256" key="5">
    <source>
        <dbReference type="ARBA" id="ARBA00022777"/>
    </source>
</evidence>
<dbReference type="SMART" id="SM00387">
    <property type="entry name" value="HATPase_c"/>
    <property type="match status" value="1"/>
</dbReference>
<dbReference type="SUPFAM" id="SSF52172">
    <property type="entry name" value="CheY-like"/>
    <property type="match status" value="1"/>
</dbReference>
<dbReference type="EMBL" id="CP026309">
    <property type="protein sequence ID" value="AUV81150.1"/>
    <property type="molecule type" value="Genomic_DNA"/>
</dbReference>
<dbReference type="AlphaFoldDB" id="A0A2I8VGW2"/>
<name>A0A2I8VGW2_9EURY</name>
<dbReference type="OrthoDB" id="8127at2157"/>
<dbReference type="RefSeq" id="WP_103424838.1">
    <property type="nucleotide sequence ID" value="NZ_CP026309.1"/>
</dbReference>